<keyword evidence="2" id="KW-0378">Hydrolase</keyword>
<accession>A0ABD6AQW2</accession>
<dbReference type="GO" id="GO:0004177">
    <property type="term" value="F:aminopeptidase activity"/>
    <property type="evidence" value="ECO:0007669"/>
    <property type="project" value="UniProtKB-KW"/>
</dbReference>
<sequence>MADLRAVARRVLSENMGAVADESLVVVTDTDKREIGRALFEAGADLDLEVGIIETPPMERSGMEPPAFVAAAMREADIVVAPTSASLTHTRAREAATETGARVATMPGITERMFGEGAITADYDEVERLTAALADRLTAADEARIETGKEVLKMSLTDRKGIPSDGLIRKPGESGNLPSGEGYIAPVEDTAEGAIAFDGGLVGVGALDEPVIVRIESGSVTSVEGPSAEQFLEATAGDDCARQVGELGLGTNPAAEIIGTVLEDEKVYGTCHVAFGDNHGFGGTIECDSHVDGIALEPDVYLDDELVVTGGEVVV</sequence>
<dbReference type="AlphaFoldDB" id="A0ABD6AQW2"/>
<dbReference type="Pfam" id="PF26233">
    <property type="entry name" value="NicX"/>
    <property type="match status" value="1"/>
</dbReference>
<gene>
    <name evidence="2" type="ORF">ACFQMF_16075</name>
</gene>
<keyword evidence="3" id="KW-1185">Reference proteome</keyword>
<keyword evidence="2" id="KW-0645">Protease</keyword>
<dbReference type="PANTHER" id="PTHR34448">
    <property type="entry name" value="AMINOPEPTIDASE"/>
    <property type="match status" value="1"/>
</dbReference>
<dbReference type="InterPro" id="IPR052170">
    <property type="entry name" value="M29_Exopeptidase"/>
</dbReference>
<evidence type="ECO:0000313" key="2">
    <source>
        <dbReference type="EMBL" id="MFC7326073.1"/>
    </source>
</evidence>
<proteinExistence type="predicted"/>
<keyword evidence="2" id="KW-0031">Aminopeptidase</keyword>
<dbReference type="SUPFAM" id="SSF144052">
    <property type="entry name" value="Thermophilic metalloprotease-like"/>
    <property type="match status" value="1"/>
</dbReference>
<reference evidence="2 3" key="1">
    <citation type="journal article" date="2019" name="Int. J. Syst. Evol. Microbiol.">
        <title>The Global Catalogue of Microorganisms (GCM) 10K type strain sequencing project: providing services to taxonomists for standard genome sequencing and annotation.</title>
        <authorList>
            <consortium name="The Broad Institute Genomics Platform"/>
            <consortium name="The Broad Institute Genome Sequencing Center for Infectious Disease"/>
            <person name="Wu L."/>
            <person name="Ma J."/>
        </authorList>
    </citation>
    <scope>NUCLEOTIDE SEQUENCE [LARGE SCALE GENOMIC DNA]</scope>
    <source>
        <strain evidence="2 3">CGMCC 1.12554</strain>
    </source>
</reference>
<dbReference type="PANTHER" id="PTHR34448:SF1">
    <property type="entry name" value="BLL6088 PROTEIN"/>
    <property type="match status" value="1"/>
</dbReference>
<comment type="caution">
    <text evidence="2">The sequence shown here is derived from an EMBL/GenBank/DDBJ whole genome shotgun (WGS) entry which is preliminary data.</text>
</comment>
<dbReference type="EMBL" id="JBHTBL010000032">
    <property type="protein sequence ID" value="MFC7326073.1"/>
    <property type="molecule type" value="Genomic_DNA"/>
</dbReference>
<dbReference type="Proteomes" id="UP001596545">
    <property type="component" value="Unassembled WGS sequence"/>
</dbReference>
<dbReference type="InterPro" id="IPR058739">
    <property type="entry name" value="NicX"/>
</dbReference>
<evidence type="ECO:0000256" key="1">
    <source>
        <dbReference type="ARBA" id="ARBA00022723"/>
    </source>
</evidence>
<dbReference type="GO" id="GO:0046872">
    <property type="term" value="F:metal ion binding"/>
    <property type="evidence" value="ECO:0007669"/>
    <property type="project" value="UniProtKB-KW"/>
</dbReference>
<evidence type="ECO:0000313" key="3">
    <source>
        <dbReference type="Proteomes" id="UP001596545"/>
    </source>
</evidence>
<dbReference type="RefSeq" id="WP_256409746.1">
    <property type="nucleotide sequence ID" value="NZ_JANHDN010000006.1"/>
</dbReference>
<organism evidence="2 3">
    <name type="scientific">Halorubrum rutilum</name>
    <dbReference type="NCBI Taxonomy" id="1364933"/>
    <lineage>
        <taxon>Archaea</taxon>
        <taxon>Methanobacteriati</taxon>
        <taxon>Methanobacteriota</taxon>
        <taxon>Stenosarchaea group</taxon>
        <taxon>Halobacteria</taxon>
        <taxon>Halobacteriales</taxon>
        <taxon>Haloferacaceae</taxon>
        <taxon>Halorubrum</taxon>
    </lineage>
</organism>
<keyword evidence="1" id="KW-0479">Metal-binding</keyword>
<protein>
    <submittedName>
        <fullName evidence="2">Aminopeptidase</fullName>
    </submittedName>
</protein>
<name>A0ABD6AQW2_9EURY</name>